<evidence type="ECO:0000313" key="1">
    <source>
        <dbReference type="EMBL" id="SEW53815.1"/>
    </source>
</evidence>
<organism evidence="1 2">
    <name type="scientific">Chitinophaga arvensicola</name>
    <dbReference type="NCBI Taxonomy" id="29529"/>
    <lineage>
        <taxon>Bacteria</taxon>
        <taxon>Pseudomonadati</taxon>
        <taxon>Bacteroidota</taxon>
        <taxon>Chitinophagia</taxon>
        <taxon>Chitinophagales</taxon>
        <taxon>Chitinophagaceae</taxon>
        <taxon>Chitinophaga</taxon>
    </lineage>
</organism>
<protein>
    <submittedName>
        <fullName evidence="1">Uncharacterized protein</fullName>
    </submittedName>
</protein>
<dbReference type="AlphaFoldDB" id="A0A1I0SB22"/>
<gene>
    <name evidence="1" type="ORF">SAMN04488122_5696</name>
</gene>
<sequence>MPPVKKRRAYILFFIFIFHLTAFDQLLKLPNLVTHYLEHQERDCHISVMDFLCMHYWGNDLDDNDDDRDQQLPYKTVDIHALHHSFVPLAKTVTIKQQDYSDLLIDYPILKDNYLPEPTMKALFKPPRA</sequence>
<accession>A0A1I0SB22</accession>
<evidence type="ECO:0000313" key="2">
    <source>
        <dbReference type="Proteomes" id="UP000199310"/>
    </source>
</evidence>
<reference evidence="2" key="1">
    <citation type="submission" date="2016-10" db="EMBL/GenBank/DDBJ databases">
        <authorList>
            <person name="Varghese N."/>
            <person name="Submissions S."/>
        </authorList>
    </citation>
    <scope>NUCLEOTIDE SEQUENCE [LARGE SCALE GENOMIC DNA]</scope>
    <source>
        <strain evidence="2">DSM 3695</strain>
    </source>
</reference>
<dbReference type="Proteomes" id="UP000199310">
    <property type="component" value="Unassembled WGS sequence"/>
</dbReference>
<dbReference type="EMBL" id="FOJG01000002">
    <property type="protein sequence ID" value="SEW53815.1"/>
    <property type="molecule type" value="Genomic_DNA"/>
</dbReference>
<dbReference type="STRING" id="29529.SAMN04488122_5696"/>
<keyword evidence="2" id="KW-1185">Reference proteome</keyword>
<proteinExistence type="predicted"/>
<name>A0A1I0SB22_9BACT</name>